<accession>A0A4Y2FCY2</accession>
<name>A0A4Y2FCY2_ARAVE</name>
<feature type="region of interest" description="Disordered" evidence="1">
    <location>
        <begin position="18"/>
        <end position="84"/>
    </location>
</feature>
<keyword evidence="3" id="KW-1185">Reference proteome</keyword>
<gene>
    <name evidence="2" type="ORF">AVEN_101493_1</name>
</gene>
<dbReference type="Proteomes" id="UP000499080">
    <property type="component" value="Unassembled WGS sequence"/>
</dbReference>
<proteinExistence type="predicted"/>
<dbReference type="AlphaFoldDB" id="A0A4Y2FCY2"/>
<evidence type="ECO:0000313" key="3">
    <source>
        <dbReference type="Proteomes" id="UP000499080"/>
    </source>
</evidence>
<feature type="compositionally biased region" description="Polar residues" evidence="1">
    <location>
        <begin position="18"/>
        <end position="57"/>
    </location>
</feature>
<evidence type="ECO:0000256" key="1">
    <source>
        <dbReference type="SAM" id="MobiDB-lite"/>
    </source>
</evidence>
<reference evidence="2 3" key="1">
    <citation type="journal article" date="2019" name="Sci. Rep.">
        <title>Orb-weaving spider Araneus ventricosus genome elucidates the spidroin gene catalogue.</title>
        <authorList>
            <person name="Kono N."/>
            <person name="Nakamura H."/>
            <person name="Ohtoshi R."/>
            <person name="Moran D.A.P."/>
            <person name="Shinohara A."/>
            <person name="Yoshida Y."/>
            <person name="Fujiwara M."/>
            <person name="Mori M."/>
            <person name="Tomita M."/>
            <person name="Arakawa K."/>
        </authorList>
    </citation>
    <scope>NUCLEOTIDE SEQUENCE [LARGE SCALE GENOMIC DNA]</scope>
</reference>
<comment type="caution">
    <text evidence="2">The sequence shown here is derived from an EMBL/GenBank/DDBJ whole genome shotgun (WGS) entry which is preliminary data.</text>
</comment>
<dbReference type="EMBL" id="BGPR01000861">
    <property type="protein sequence ID" value="GBM38179.1"/>
    <property type="molecule type" value="Genomic_DNA"/>
</dbReference>
<evidence type="ECO:0000313" key="2">
    <source>
        <dbReference type="EMBL" id="GBM38179.1"/>
    </source>
</evidence>
<organism evidence="2 3">
    <name type="scientific">Araneus ventricosus</name>
    <name type="common">Orbweaver spider</name>
    <name type="synonym">Epeira ventricosa</name>
    <dbReference type="NCBI Taxonomy" id="182803"/>
    <lineage>
        <taxon>Eukaryota</taxon>
        <taxon>Metazoa</taxon>
        <taxon>Ecdysozoa</taxon>
        <taxon>Arthropoda</taxon>
        <taxon>Chelicerata</taxon>
        <taxon>Arachnida</taxon>
        <taxon>Araneae</taxon>
        <taxon>Araneomorphae</taxon>
        <taxon>Entelegynae</taxon>
        <taxon>Araneoidea</taxon>
        <taxon>Araneidae</taxon>
        <taxon>Araneus</taxon>
    </lineage>
</organism>
<protein>
    <submittedName>
        <fullName evidence="2">Uncharacterized protein</fullName>
    </submittedName>
</protein>
<sequence length="84" mass="8999">MTPLHFADCRKNGDSTCILHTQRSTSPGGSNGNQPRSHQNRNASLTRHPGQAQTDSGSAKMIPALGERRSSPDGVANNFRGEAR</sequence>